<evidence type="ECO:0000313" key="2">
    <source>
        <dbReference type="Proteomes" id="UP000002640"/>
    </source>
</evidence>
<dbReference type="GO" id="GO:0005524">
    <property type="term" value="F:ATP binding"/>
    <property type="evidence" value="ECO:0007669"/>
    <property type="project" value="InterPro"/>
</dbReference>
<dbReference type="GeneID" id="20655585"/>
<dbReference type="AlphaFoldDB" id="G4YV42"/>
<proteinExistence type="predicted"/>
<dbReference type="Proteomes" id="UP000002640">
    <property type="component" value="Unassembled WGS sequence"/>
</dbReference>
<dbReference type="InterPro" id="IPR036185">
    <property type="entry name" value="DNA_heli_DnaB-like_N_sf"/>
</dbReference>
<sequence>MADFSDAEDRLLFRLAKQQRDEGHKIDWNRVWRELKSAGKTQHQLQIRLTTLNRTHGTRLDRFPRQFFTGAQRG</sequence>
<name>G4YV42_PHYSP</name>
<keyword evidence="2" id="KW-1185">Reference proteome</keyword>
<accession>G4YV42</accession>
<dbReference type="InParanoid" id="G4YV42"/>
<organism evidence="1 2">
    <name type="scientific">Phytophthora sojae (strain P6497)</name>
    <name type="common">Soybean stem and root rot agent</name>
    <name type="synonym">Phytophthora megasperma f. sp. glycines</name>
    <dbReference type="NCBI Taxonomy" id="1094619"/>
    <lineage>
        <taxon>Eukaryota</taxon>
        <taxon>Sar</taxon>
        <taxon>Stramenopiles</taxon>
        <taxon>Oomycota</taxon>
        <taxon>Peronosporomycetes</taxon>
        <taxon>Peronosporales</taxon>
        <taxon>Peronosporaceae</taxon>
        <taxon>Phytophthora</taxon>
    </lineage>
</organism>
<dbReference type="GO" id="GO:0003678">
    <property type="term" value="F:DNA helicase activity"/>
    <property type="evidence" value="ECO:0007669"/>
    <property type="project" value="InterPro"/>
</dbReference>
<protein>
    <recommendedName>
        <fullName evidence="3">Myb-like domain-containing protein</fullName>
    </recommendedName>
</protein>
<evidence type="ECO:0008006" key="3">
    <source>
        <dbReference type="Google" id="ProtNLM"/>
    </source>
</evidence>
<dbReference type="KEGG" id="psoj:PHYSODRAFT_483158"/>
<dbReference type="SUPFAM" id="SSF48024">
    <property type="entry name" value="N-terminal domain of DnaB helicase"/>
    <property type="match status" value="1"/>
</dbReference>
<evidence type="ECO:0000313" key="1">
    <source>
        <dbReference type="EMBL" id="EGZ24341.1"/>
    </source>
</evidence>
<dbReference type="GO" id="GO:0006260">
    <property type="term" value="P:DNA replication"/>
    <property type="evidence" value="ECO:0007669"/>
    <property type="project" value="InterPro"/>
</dbReference>
<dbReference type="RefSeq" id="XP_009519629.1">
    <property type="nucleotide sequence ID" value="XM_009521334.1"/>
</dbReference>
<gene>
    <name evidence="1" type="ORF">PHYSODRAFT_483158</name>
</gene>
<dbReference type="SMR" id="G4YV42"/>
<reference evidence="1 2" key="1">
    <citation type="journal article" date="2006" name="Science">
        <title>Phytophthora genome sequences uncover evolutionary origins and mechanisms of pathogenesis.</title>
        <authorList>
            <person name="Tyler B.M."/>
            <person name="Tripathy S."/>
            <person name="Zhang X."/>
            <person name="Dehal P."/>
            <person name="Jiang R.H."/>
            <person name="Aerts A."/>
            <person name="Arredondo F.D."/>
            <person name="Baxter L."/>
            <person name="Bensasson D."/>
            <person name="Beynon J.L."/>
            <person name="Chapman J."/>
            <person name="Damasceno C.M."/>
            <person name="Dorrance A.E."/>
            <person name="Dou D."/>
            <person name="Dickerman A.W."/>
            <person name="Dubchak I.L."/>
            <person name="Garbelotto M."/>
            <person name="Gijzen M."/>
            <person name="Gordon S.G."/>
            <person name="Govers F."/>
            <person name="Grunwald N.J."/>
            <person name="Huang W."/>
            <person name="Ivors K.L."/>
            <person name="Jones R.W."/>
            <person name="Kamoun S."/>
            <person name="Krampis K."/>
            <person name="Lamour K.H."/>
            <person name="Lee M.K."/>
            <person name="McDonald W.H."/>
            <person name="Medina M."/>
            <person name="Meijer H.J."/>
            <person name="Nordberg E.K."/>
            <person name="Maclean D.J."/>
            <person name="Ospina-Giraldo M.D."/>
            <person name="Morris P.F."/>
            <person name="Phuntumart V."/>
            <person name="Putnam N.H."/>
            <person name="Rash S."/>
            <person name="Rose J.K."/>
            <person name="Sakihama Y."/>
            <person name="Salamov A.A."/>
            <person name="Savidor A."/>
            <person name="Scheuring C.F."/>
            <person name="Smith B.M."/>
            <person name="Sobral B.W."/>
            <person name="Terry A."/>
            <person name="Torto-Alalibo T.A."/>
            <person name="Win J."/>
            <person name="Xu Z."/>
            <person name="Zhang H."/>
            <person name="Grigoriev I.V."/>
            <person name="Rokhsar D.S."/>
            <person name="Boore J.L."/>
        </authorList>
    </citation>
    <scope>NUCLEOTIDE SEQUENCE [LARGE SCALE GENOMIC DNA]</scope>
    <source>
        <strain evidence="1 2">P6497</strain>
    </source>
</reference>
<dbReference type="EMBL" id="JH159152">
    <property type="protein sequence ID" value="EGZ24341.1"/>
    <property type="molecule type" value="Genomic_DNA"/>
</dbReference>